<feature type="transmembrane region" description="Helical" evidence="3">
    <location>
        <begin position="89"/>
        <end position="115"/>
    </location>
</feature>
<dbReference type="Pfam" id="PF00534">
    <property type="entry name" value="Glycos_transf_1"/>
    <property type="match status" value="1"/>
</dbReference>
<dbReference type="Proteomes" id="UP001296923">
    <property type="component" value="Unassembled WGS sequence"/>
</dbReference>
<dbReference type="PANTHER" id="PTHR12526:SF629">
    <property type="entry name" value="TEICHURONIC ACID BIOSYNTHESIS GLYCOSYLTRANSFERASE TUAH-RELATED"/>
    <property type="match status" value="1"/>
</dbReference>
<dbReference type="RefSeq" id="WP_205725040.1">
    <property type="nucleotide sequence ID" value="NZ_JAFHKR010000038.1"/>
</dbReference>
<keyword evidence="2" id="KW-0808">Transferase</keyword>
<evidence type="ECO:0000256" key="3">
    <source>
        <dbReference type="SAM" id="Phobius"/>
    </source>
</evidence>
<dbReference type="PANTHER" id="PTHR12526">
    <property type="entry name" value="GLYCOSYLTRANSFERASE"/>
    <property type="match status" value="1"/>
</dbReference>
<keyword evidence="3" id="KW-0812">Transmembrane</keyword>
<evidence type="ECO:0000256" key="2">
    <source>
        <dbReference type="ARBA" id="ARBA00022679"/>
    </source>
</evidence>
<dbReference type="Gene3D" id="3.40.50.2000">
    <property type="entry name" value="Glycogen Phosphorylase B"/>
    <property type="match status" value="2"/>
</dbReference>
<keyword evidence="3" id="KW-1133">Transmembrane helix</keyword>
<proteinExistence type="predicted"/>
<reference evidence="5 6" key="1">
    <citation type="submission" date="2021-01" db="EMBL/GenBank/DDBJ databases">
        <title>Genome Sequencing of Type Strains.</title>
        <authorList>
            <person name="Lemaire J.F."/>
            <person name="Inderbitzin P."/>
            <person name="Collins S.B."/>
            <person name="Wespe N."/>
            <person name="Knight-Connoni V."/>
        </authorList>
    </citation>
    <scope>NUCLEOTIDE SEQUENCE [LARGE SCALE GENOMIC DNA]</scope>
    <source>
        <strain evidence="5 6">DSM 23009</strain>
    </source>
</reference>
<dbReference type="EMBL" id="JAFHKR010000038">
    <property type="protein sequence ID" value="MBN3553975.1"/>
    <property type="molecule type" value="Genomic_DNA"/>
</dbReference>
<keyword evidence="1" id="KW-0328">Glycosyltransferase</keyword>
<dbReference type="SUPFAM" id="SSF53756">
    <property type="entry name" value="UDP-Glycosyltransferase/glycogen phosphorylase"/>
    <property type="match status" value="1"/>
</dbReference>
<gene>
    <name evidence="5" type="ORF">JYA63_06850</name>
</gene>
<evidence type="ECO:0000313" key="5">
    <source>
        <dbReference type="EMBL" id="MBN3553975.1"/>
    </source>
</evidence>
<feature type="domain" description="Glycosyl transferase family 1" evidence="4">
    <location>
        <begin position="244"/>
        <end position="404"/>
    </location>
</feature>
<dbReference type="InterPro" id="IPR001296">
    <property type="entry name" value="Glyco_trans_1"/>
</dbReference>
<protein>
    <submittedName>
        <fullName evidence="5">Glycosyltransferase</fullName>
    </submittedName>
</protein>
<name>A0ABS2ZPJ5_9BACL</name>
<comment type="caution">
    <text evidence="5">The sequence shown here is derived from an EMBL/GenBank/DDBJ whole genome shotgun (WGS) entry which is preliminary data.</text>
</comment>
<organism evidence="5 6">
    <name type="scientific">Fictibacillus nanhaiensis</name>
    <dbReference type="NCBI Taxonomy" id="742169"/>
    <lineage>
        <taxon>Bacteria</taxon>
        <taxon>Bacillati</taxon>
        <taxon>Bacillota</taxon>
        <taxon>Bacilli</taxon>
        <taxon>Bacillales</taxon>
        <taxon>Fictibacillaceae</taxon>
        <taxon>Fictibacillus</taxon>
    </lineage>
</organism>
<evidence type="ECO:0000259" key="4">
    <source>
        <dbReference type="Pfam" id="PF00534"/>
    </source>
</evidence>
<keyword evidence="6" id="KW-1185">Reference proteome</keyword>
<evidence type="ECO:0000256" key="1">
    <source>
        <dbReference type="ARBA" id="ARBA00022676"/>
    </source>
</evidence>
<sequence length="429" mass="49644">MSQKVCMFVWNHFTNDARVLRECTALSEAGYEVDLIAIHDWKQPNMAKREKRNEKFNLIRVNNRLKILGVANRIKRIAMRNIATKAASILFAGLALWQAPFITLILLALFSMLIVKKIRQNLARSYIASQMIYHGLKGNYSIYHSNDLNTLPQGVLCSKILTFKRKKLIYDSHEIQTSRTGYNSKWYGIAENFYLKFVDVTIHENHTRAAYHEKLYGTYPEVLHNYPFVQRPELNDSVNMHELLDLPKDEPILLYQGGIQIGRGLEKIVEAVPMFKRGTMVFIGDGKQKPSLQKRVKELGLEDKIRFIDKIPVEQLLHYTRNAYLGFQVLNNICYNHYSASSNKLFEYMMCGIPVVACSFPEIKKVVEGNHTGICIDSHSPESIAEGVNFLLDNPDVHQQMKENCFTARHKYNWDVEKENFLKIYRTVS</sequence>
<accession>A0ABS2ZPJ5</accession>
<evidence type="ECO:0000313" key="6">
    <source>
        <dbReference type="Proteomes" id="UP001296923"/>
    </source>
</evidence>
<keyword evidence="3" id="KW-0472">Membrane</keyword>